<protein>
    <recommendedName>
        <fullName evidence="3">Cell division protein ZapB</fullName>
    </recommendedName>
</protein>
<reference evidence="2" key="1">
    <citation type="submission" date="2020-06" db="EMBL/GenBank/DDBJ databases">
        <authorList>
            <person name="Li T."/>
            <person name="Hu X."/>
            <person name="Zhang T."/>
            <person name="Song X."/>
            <person name="Zhang H."/>
            <person name="Dai N."/>
            <person name="Sheng W."/>
            <person name="Hou X."/>
            <person name="Wei L."/>
        </authorList>
    </citation>
    <scope>NUCLEOTIDE SEQUENCE</scope>
    <source>
        <strain evidence="2">G02</strain>
        <tissue evidence="2">Leaf</tissue>
    </source>
</reference>
<feature type="coiled-coil region" evidence="1">
    <location>
        <begin position="8"/>
        <end position="63"/>
    </location>
</feature>
<sequence>MLRSEAQWRKLEDKVGRLNADVAKLKEEMKEVVTRNQQQDKELKKLRKEVANHEGTIRKAIENVGLDFLNTEDS</sequence>
<dbReference type="SUPFAM" id="SSF161270">
    <property type="entry name" value="PspA lactotransferrin-binding region"/>
    <property type="match status" value="1"/>
</dbReference>
<evidence type="ECO:0000313" key="2">
    <source>
        <dbReference type="EMBL" id="KAL0412569.1"/>
    </source>
</evidence>
<comment type="caution">
    <text evidence="2">The sequence shown here is derived from an EMBL/GenBank/DDBJ whole genome shotgun (WGS) entry which is preliminary data.</text>
</comment>
<organism evidence="2">
    <name type="scientific">Sesamum radiatum</name>
    <name type="common">Black benniseed</name>
    <dbReference type="NCBI Taxonomy" id="300843"/>
    <lineage>
        <taxon>Eukaryota</taxon>
        <taxon>Viridiplantae</taxon>
        <taxon>Streptophyta</taxon>
        <taxon>Embryophyta</taxon>
        <taxon>Tracheophyta</taxon>
        <taxon>Spermatophyta</taxon>
        <taxon>Magnoliopsida</taxon>
        <taxon>eudicotyledons</taxon>
        <taxon>Gunneridae</taxon>
        <taxon>Pentapetalae</taxon>
        <taxon>asterids</taxon>
        <taxon>lamiids</taxon>
        <taxon>Lamiales</taxon>
        <taxon>Pedaliaceae</taxon>
        <taxon>Sesamum</taxon>
    </lineage>
</organism>
<dbReference type="AlphaFoldDB" id="A0AAW2U5Y7"/>
<proteinExistence type="predicted"/>
<evidence type="ECO:0008006" key="3">
    <source>
        <dbReference type="Google" id="ProtNLM"/>
    </source>
</evidence>
<gene>
    <name evidence="2" type="ORF">Sradi_1458600</name>
</gene>
<dbReference type="EMBL" id="JACGWJ010000006">
    <property type="protein sequence ID" value="KAL0412569.1"/>
    <property type="molecule type" value="Genomic_DNA"/>
</dbReference>
<name>A0AAW2U5Y7_SESRA</name>
<accession>A0AAW2U5Y7</accession>
<evidence type="ECO:0000256" key="1">
    <source>
        <dbReference type="SAM" id="Coils"/>
    </source>
</evidence>
<reference evidence="2" key="2">
    <citation type="journal article" date="2024" name="Plant">
        <title>Genomic evolution and insights into agronomic trait innovations of Sesamum species.</title>
        <authorList>
            <person name="Miao H."/>
            <person name="Wang L."/>
            <person name="Qu L."/>
            <person name="Liu H."/>
            <person name="Sun Y."/>
            <person name="Le M."/>
            <person name="Wang Q."/>
            <person name="Wei S."/>
            <person name="Zheng Y."/>
            <person name="Lin W."/>
            <person name="Duan Y."/>
            <person name="Cao H."/>
            <person name="Xiong S."/>
            <person name="Wang X."/>
            <person name="Wei L."/>
            <person name="Li C."/>
            <person name="Ma Q."/>
            <person name="Ju M."/>
            <person name="Zhao R."/>
            <person name="Li G."/>
            <person name="Mu C."/>
            <person name="Tian Q."/>
            <person name="Mei H."/>
            <person name="Zhang T."/>
            <person name="Gao T."/>
            <person name="Zhang H."/>
        </authorList>
    </citation>
    <scope>NUCLEOTIDE SEQUENCE</scope>
    <source>
        <strain evidence="2">G02</strain>
    </source>
</reference>
<keyword evidence="1" id="KW-0175">Coiled coil</keyword>